<dbReference type="AlphaFoldDB" id="A0A1N7LH31"/>
<protein>
    <submittedName>
        <fullName evidence="1">Uncharacterized protein</fullName>
    </submittedName>
</protein>
<reference evidence="2" key="1">
    <citation type="submission" date="2017-01" db="EMBL/GenBank/DDBJ databases">
        <authorList>
            <person name="Varghese N."/>
            <person name="Submissions S."/>
        </authorList>
    </citation>
    <scope>NUCLEOTIDE SEQUENCE [LARGE SCALE GENOMIC DNA]</scope>
    <source>
        <strain evidence="2">DSM 21068</strain>
    </source>
</reference>
<evidence type="ECO:0000313" key="1">
    <source>
        <dbReference type="EMBL" id="SIS73148.1"/>
    </source>
</evidence>
<proteinExistence type="predicted"/>
<dbReference type="EMBL" id="FTOJ01000002">
    <property type="protein sequence ID" value="SIS73148.1"/>
    <property type="molecule type" value="Genomic_DNA"/>
</dbReference>
<accession>A0A1N7LH31</accession>
<dbReference type="RefSeq" id="WP_262484468.1">
    <property type="nucleotide sequence ID" value="NZ_FTOJ01000002.1"/>
</dbReference>
<name>A0A1N7LH31_9FLAO</name>
<sequence length="42" mass="4863">MKLHKDVTQGIDNSMYAITDAGRLYKISKHKKNLQSGDFFYV</sequence>
<gene>
    <name evidence="1" type="ORF">SAMN05421796_102317</name>
</gene>
<evidence type="ECO:0000313" key="2">
    <source>
        <dbReference type="Proteomes" id="UP000186246"/>
    </source>
</evidence>
<organism evidence="1 2">
    <name type="scientific">Chryseobacterium piscicola</name>
    <dbReference type="NCBI Taxonomy" id="551459"/>
    <lineage>
        <taxon>Bacteria</taxon>
        <taxon>Pseudomonadati</taxon>
        <taxon>Bacteroidota</taxon>
        <taxon>Flavobacteriia</taxon>
        <taxon>Flavobacteriales</taxon>
        <taxon>Weeksellaceae</taxon>
        <taxon>Chryseobacterium group</taxon>
        <taxon>Chryseobacterium</taxon>
    </lineage>
</organism>
<dbReference type="Proteomes" id="UP000186246">
    <property type="component" value="Unassembled WGS sequence"/>
</dbReference>